<feature type="compositionally biased region" description="Basic residues" evidence="1">
    <location>
        <begin position="10"/>
        <end position="19"/>
    </location>
</feature>
<feature type="transmembrane region" description="Helical" evidence="2">
    <location>
        <begin position="33"/>
        <end position="53"/>
    </location>
</feature>
<gene>
    <name evidence="3" type="ORF">UFOPK1493_02723</name>
</gene>
<dbReference type="AlphaFoldDB" id="A0A6J6ETP8"/>
<name>A0A6J6ETP8_9ZZZZ</name>
<feature type="transmembrane region" description="Helical" evidence="2">
    <location>
        <begin position="59"/>
        <end position="78"/>
    </location>
</feature>
<reference evidence="3" key="1">
    <citation type="submission" date="2020-05" db="EMBL/GenBank/DDBJ databases">
        <authorList>
            <person name="Chiriac C."/>
            <person name="Salcher M."/>
            <person name="Ghai R."/>
            <person name="Kavagutti S V."/>
        </authorList>
    </citation>
    <scope>NUCLEOTIDE SEQUENCE</scope>
</reference>
<evidence type="ECO:0000256" key="2">
    <source>
        <dbReference type="SAM" id="Phobius"/>
    </source>
</evidence>
<evidence type="ECO:0000256" key="1">
    <source>
        <dbReference type="SAM" id="MobiDB-lite"/>
    </source>
</evidence>
<keyword evidence="2" id="KW-1133">Transmembrane helix</keyword>
<keyword evidence="2" id="KW-0812">Transmembrane</keyword>
<accession>A0A6J6ETP8</accession>
<dbReference type="EMBL" id="CAEZSR010000122">
    <property type="protein sequence ID" value="CAB4576148.1"/>
    <property type="molecule type" value="Genomic_DNA"/>
</dbReference>
<organism evidence="3">
    <name type="scientific">freshwater metagenome</name>
    <dbReference type="NCBI Taxonomy" id="449393"/>
    <lineage>
        <taxon>unclassified sequences</taxon>
        <taxon>metagenomes</taxon>
        <taxon>ecological metagenomes</taxon>
    </lineage>
</organism>
<keyword evidence="2" id="KW-0472">Membrane</keyword>
<sequence>MATGSDRGRRAGTTRRKGMRLRDVRDPRAARRWFVFDVVFIVAAVVAIAVFWSTSPDNTGGGTFFTVVAVAMIANTVWEMRKLWPVTGWSRARDTAGDG</sequence>
<evidence type="ECO:0000313" key="3">
    <source>
        <dbReference type="EMBL" id="CAB4576148.1"/>
    </source>
</evidence>
<protein>
    <submittedName>
        <fullName evidence="3">Unannotated protein</fullName>
    </submittedName>
</protein>
<proteinExistence type="predicted"/>
<feature type="region of interest" description="Disordered" evidence="1">
    <location>
        <begin position="1"/>
        <end position="21"/>
    </location>
</feature>